<name>A0A915JM33_ROMCU</name>
<dbReference type="InterPro" id="IPR043504">
    <property type="entry name" value="Peptidase_S1_PA_chymotrypsin"/>
</dbReference>
<dbReference type="Gene3D" id="2.40.10.10">
    <property type="entry name" value="Trypsin-like serine proteases"/>
    <property type="match status" value="2"/>
</dbReference>
<sequence>MCFVSLLSRTAGRKAESTDLLITLANCIMTMTENGLQEVNAQDLLVQFLHFDLNGHQDDQFESAIAQVLFQDDGKSGEDRMALLQMVENVTSRLDLQPLIVPSSKPHLYEKCSMTGWLQKLDDKNYSTPIPTVFNVELTEEMCNKFNITEEERTRQTDDKKPYRFEIVAGTPILCYRNSENSRQVQGFVKQSFHDQSYVS</sequence>
<dbReference type="Proteomes" id="UP000887565">
    <property type="component" value="Unplaced"/>
</dbReference>
<dbReference type="SUPFAM" id="SSF50494">
    <property type="entry name" value="Trypsin-like serine proteases"/>
    <property type="match status" value="1"/>
</dbReference>
<dbReference type="WBParaSite" id="nRc.2.0.1.t27168-RA">
    <property type="protein sequence ID" value="nRc.2.0.1.t27168-RA"/>
    <property type="gene ID" value="nRc.2.0.1.g27168"/>
</dbReference>
<organism evidence="1 2">
    <name type="scientific">Romanomermis culicivorax</name>
    <name type="common">Nematode worm</name>
    <dbReference type="NCBI Taxonomy" id="13658"/>
    <lineage>
        <taxon>Eukaryota</taxon>
        <taxon>Metazoa</taxon>
        <taxon>Ecdysozoa</taxon>
        <taxon>Nematoda</taxon>
        <taxon>Enoplea</taxon>
        <taxon>Dorylaimia</taxon>
        <taxon>Mermithida</taxon>
        <taxon>Mermithoidea</taxon>
        <taxon>Mermithidae</taxon>
        <taxon>Romanomermis</taxon>
    </lineage>
</organism>
<evidence type="ECO:0000313" key="2">
    <source>
        <dbReference type="WBParaSite" id="nRc.2.0.1.t27168-RA"/>
    </source>
</evidence>
<proteinExistence type="predicted"/>
<reference evidence="2" key="1">
    <citation type="submission" date="2022-11" db="UniProtKB">
        <authorList>
            <consortium name="WormBaseParasite"/>
        </authorList>
    </citation>
    <scope>IDENTIFICATION</scope>
</reference>
<accession>A0A915JM33</accession>
<dbReference type="AlphaFoldDB" id="A0A915JM33"/>
<keyword evidence="1" id="KW-1185">Reference proteome</keyword>
<protein>
    <submittedName>
        <fullName evidence="2">Uncharacterized protein</fullName>
    </submittedName>
</protein>
<dbReference type="InterPro" id="IPR009003">
    <property type="entry name" value="Peptidase_S1_PA"/>
</dbReference>
<evidence type="ECO:0000313" key="1">
    <source>
        <dbReference type="Proteomes" id="UP000887565"/>
    </source>
</evidence>